<dbReference type="Pfam" id="PF08448">
    <property type="entry name" value="PAS_4"/>
    <property type="match status" value="1"/>
</dbReference>
<protein>
    <recommendedName>
        <fullName evidence="2">PAS domain-containing protein</fullName>
    </recommendedName>
</protein>
<evidence type="ECO:0000313" key="3">
    <source>
        <dbReference type="EMBL" id="MBB4121617.1"/>
    </source>
</evidence>
<gene>
    <name evidence="3" type="ORF">GGR30_001535</name>
</gene>
<comment type="caution">
    <text evidence="3">The sequence shown here is derived from an EMBL/GenBank/DDBJ whole genome shotgun (WGS) entry which is preliminary data.</text>
</comment>
<accession>A0A7W6PAN4</accession>
<dbReference type="InterPro" id="IPR013656">
    <property type="entry name" value="PAS_4"/>
</dbReference>
<dbReference type="Gene3D" id="3.30.450.20">
    <property type="entry name" value="PAS domain"/>
    <property type="match status" value="1"/>
</dbReference>
<sequence>MNSDLPQTADNRPVVQTLNRAPECILLVDPYGTIEIANDAVLSLLRADEADVCGTALISWFADADGKEIDRAMTRVLSDEPGSRLEEVSAEFAFGPSGRSHLSLARMRHRDAVCVVINRPASGRERPRRAAAMPRVSDGEFNTGSQKTAAAPVAAMKAAQTPGTDIGAVGSHMPWNTQRTRPAVEPARPQRTFANGFFHVAGTEESPAEENPVEQIREARSSAAAKAEREPDPVQKQQTRPSDSANTSAAEEVLQSAPVSAASPLRRDIYAEFESERDRREREQDIPLISPAKCLIAALERHRGEAVAESVMLATAIDDGGYGFPLDEDRLTELFSHLVERLIAVSPPYCDAQVALEPTASNGFRARFSDIGRGLSESELDAVFNQPELTIGISHTCLVEAQEAAARLGLKFSIRTAVESGTAVEITFID</sequence>
<dbReference type="AlphaFoldDB" id="A0A7W6PAN4"/>
<dbReference type="EMBL" id="JACIDZ010000004">
    <property type="protein sequence ID" value="MBB4121617.1"/>
    <property type="molecule type" value="Genomic_DNA"/>
</dbReference>
<dbReference type="InterPro" id="IPR000014">
    <property type="entry name" value="PAS"/>
</dbReference>
<feature type="region of interest" description="Disordered" evidence="1">
    <location>
        <begin position="125"/>
        <end position="145"/>
    </location>
</feature>
<feature type="compositionally biased region" description="Basic and acidic residues" evidence="1">
    <location>
        <begin position="215"/>
        <end position="233"/>
    </location>
</feature>
<proteinExistence type="predicted"/>
<reference evidence="3 4" key="1">
    <citation type="submission" date="2020-08" db="EMBL/GenBank/DDBJ databases">
        <title>Genomic Encyclopedia of Type Strains, Phase IV (KMG-IV): sequencing the most valuable type-strain genomes for metagenomic binning, comparative biology and taxonomic classification.</title>
        <authorList>
            <person name="Goeker M."/>
        </authorList>
    </citation>
    <scope>NUCLEOTIDE SEQUENCE [LARGE SCALE GENOMIC DNA]</scope>
    <source>
        <strain evidence="3 4">DSM 28101</strain>
    </source>
</reference>
<keyword evidence="4" id="KW-1185">Reference proteome</keyword>
<feature type="region of interest" description="Disordered" evidence="1">
    <location>
        <begin position="203"/>
        <end position="259"/>
    </location>
</feature>
<organism evidence="3 4">
    <name type="scientific">Martelella radicis</name>
    <dbReference type="NCBI Taxonomy" id="1397476"/>
    <lineage>
        <taxon>Bacteria</taxon>
        <taxon>Pseudomonadati</taxon>
        <taxon>Pseudomonadota</taxon>
        <taxon>Alphaproteobacteria</taxon>
        <taxon>Hyphomicrobiales</taxon>
        <taxon>Aurantimonadaceae</taxon>
        <taxon>Martelella</taxon>
    </lineage>
</organism>
<dbReference type="RefSeq" id="WP_183484319.1">
    <property type="nucleotide sequence ID" value="NZ_JACIDZ010000004.1"/>
</dbReference>
<evidence type="ECO:0000313" key="4">
    <source>
        <dbReference type="Proteomes" id="UP000530571"/>
    </source>
</evidence>
<feature type="domain" description="PAS" evidence="2">
    <location>
        <begin position="10"/>
        <end position="80"/>
    </location>
</feature>
<dbReference type="PROSITE" id="PS50112">
    <property type="entry name" value="PAS"/>
    <property type="match status" value="1"/>
</dbReference>
<dbReference type="Proteomes" id="UP000530571">
    <property type="component" value="Unassembled WGS sequence"/>
</dbReference>
<dbReference type="InterPro" id="IPR035965">
    <property type="entry name" value="PAS-like_dom_sf"/>
</dbReference>
<evidence type="ECO:0000256" key="1">
    <source>
        <dbReference type="SAM" id="MobiDB-lite"/>
    </source>
</evidence>
<feature type="compositionally biased region" description="Polar residues" evidence="1">
    <location>
        <begin position="235"/>
        <end position="249"/>
    </location>
</feature>
<evidence type="ECO:0000259" key="2">
    <source>
        <dbReference type="PROSITE" id="PS50112"/>
    </source>
</evidence>
<dbReference type="SUPFAM" id="SSF55785">
    <property type="entry name" value="PYP-like sensor domain (PAS domain)"/>
    <property type="match status" value="1"/>
</dbReference>
<name>A0A7W6PAN4_9HYPH</name>